<accession>A0AAU8G348</accession>
<name>A0AAU8G348_9MICO</name>
<feature type="domain" description="Glycosyltransferase subfamily 4-like N-terminal" evidence="5">
    <location>
        <begin position="139"/>
        <end position="244"/>
    </location>
</feature>
<dbReference type="Gene3D" id="3.40.50.2000">
    <property type="entry name" value="Glycogen Phosphorylase B"/>
    <property type="match status" value="3"/>
</dbReference>
<protein>
    <submittedName>
        <fullName evidence="6">Glycosyltransferase</fullName>
        <ecNumber evidence="6">2.4.-.-</ecNumber>
    </submittedName>
</protein>
<evidence type="ECO:0000256" key="3">
    <source>
        <dbReference type="SAM" id="MobiDB-lite"/>
    </source>
</evidence>
<keyword evidence="2 6" id="KW-0808">Transferase</keyword>
<dbReference type="InterPro" id="IPR001296">
    <property type="entry name" value="Glyco_trans_1"/>
</dbReference>
<feature type="domain" description="Glycosyl transferase family 1" evidence="4">
    <location>
        <begin position="274"/>
        <end position="435"/>
    </location>
</feature>
<dbReference type="EC" id="2.4.-.-" evidence="6"/>
<sequence>MAGSSSLPGARGGRRPRIALLVFNDASTDARVLKTADALAASGAVVRLVAFSAHLQAAPGLVARGRDVEILRVPVLELDHAPARAGAWARRQVSLLRRGRGDATPPVGAPRSDGPGTTNATPAPVELRGAKGTVVDLWMRMHHTLRLASYHARSYRALVSWRPDAIHANDANTLVPAWAAARRLGVPFVYDSHELWTHRIKAGHRPVARRWEAFVERRLAPRAAAVVTVSPSIAHRLKDVLRLRELPTLVRNVPVRSGEPDPSQGSLRRLAGLSPQDRVVVHIGAVTIGRGLEQLLSVLSRLPADVHLVLLGPASSTFVEKLDRRAESLGVGLRVHAVGAVPPEQVAQAAADADVSVVSIEPLTLSLRFSLPNKLFESLHAGLPIVASDLPDIGQVVTDAGAGVVVDFSDPSAAARRILDTLEDGDAYRTAARAAARSLTWQSEVQNLVEVYRRVLLPGTERRSLVHRAVAAWTKHRRRLPPGLGAVVDRAVHQFPDPLRDAYDRAVFGFSAADEVAPPPLPSSGRRLYVAPTNYAGQGDAYARAVERHGGVGAVSMKASPGPGTLLFPADMVVGKSVYLASRGWQRRQREYVSQFTHVIVESGQTLYSPAVPGAVESEVRDLLDHGVRVALLFHGSDVRLPSAHLEREPWSHFAQPPFLGAERYEEQARRNRALADELGTAGVLTFVTTPDLLTDVPSARWVPVVVDPARWSDTAREDVLTRRVPVVVHAPSRSAVKGTDLVEPGLVELDRRGLIEYRRAEGLSWRDMPAFYGDADVVLDQFRVGNYGVAACEAMASGRLVVSYVSTDVRAEVRRASGLDLPVVQSTGPDVVRVLSEILEDREAARDVALRGRSFVATVHDGTRSAEVLSAFIEGDA</sequence>
<evidence type="ECO:0000313" key="6">
    <source>
        <dbReference type="EMBL" id="XCH30884.1"/>
    </source>
</evidence>
<proteinExistence type="predicted"/>
<dbReference type="GO" id="GO:0016757">
    <property type="term" value="F:glycosyltransferase activity"/>
    <property type="evidence" value="ECO:0007669"/>
    <property type="project" value="UniProtKB-KW"/>
</dbReference>
<reference evidence="6" key="1">
    <citation type="submission" date="2024-06" db="EMBL/GenBank/DDBJ databases">
        <title>Complete genome sequence of the cellulolytic actinobacterium, Cellulosimicrobium ES-005.</title>
        <authorList>
            <person name="Matthews C.T."/>
            <person name="Underwood K.D."/>
            <person name="Ghanchi K.M."/>
            <person name="Fields S.D."/>
            <person name="Gardner S.G."/>
        </authorList>
    </citation>
    <scope>NUCLEOTIDE SEQUENCE</scope>
    <source>
        <strain evidence="6">ES-005</strain>
    </source>
</reference>
<dbReference type="Pfam" id="PF13439">
    <property type="entry name" value="Glyco_transf_4"/>
    <property type="match status" value="1"/>
</dbReference>
<keyword evidence="1 6" id="KW-0328">Glycosyltransferase</keyword>
<evidence type="ECO:0000256" key="1">
    <source>
        <dbReference type="ARBA" id="ARBA00022676"/>
    </source>
</evidence>
<evidence type="ECO:0000259" key="5">
    <source>
        <dbReference type="Pfam" id="PF13439"/>
    </source>
</evidence>
<dbReference type="InterPro" id="IPR028098">
    <property type="entry name" value="Glyco_trans_4-like_N"/>
</dbReference>
<gene>
    <name evidence="6" type="ORF">ABRQ22_04135</name>
</gene>
<dbReference type="PANTHER" id="PTHR12526">
    <property type="entry name" value="GLYCOSYLTRANSFERASE"/>
    <property type="match status" value="1"/>
</dbReference>
<feature type="region of interest" description="Disordered" evidence="3">
    <location>
        <begin position="99"/>
        <end position="124"/>
    </location>
</feature>
<dbReference type="SUPFAM" id="SSF53756">
    <property type="entry name" value="UDP-Glycosyltransferase/glycogen phosphorylase"/>
    <property type="match status" value="2"/>
</dbReference>
<evidence type="ECO:0000259" key="4">
    <source>
        <dbReference type="Pfam" id="PF00534"/>
    </source>
</evidence>
<dbReference type="Pfam" id="PF00534">
    <property type="entry name" value="Glycos_transf_1"/>
    <property type="match status" value="1"/>
</dbReference>
<dbReference type="PANTHER" id="PTHR12526:SF636">
    <property type="entry name" value="BLL3647 PROTEIN"/>
    <property type="match status" value="1"/>
</dbReference>
<dbReference type="AlphaFoldDB" id="A0AAU8G348"/>
<evidence type="ECO:0000256" key="2">
    <source>
        <dbReference type="ARBA" id="ARBA00022679"/>
    </source>
</evidence>
<organism evidence="6">
    <name type="scientific">Cellulosimicrobium sp. ES-005</name>
    <dbReference type="NCBI Taxonomy" id="3163031"/>
    <lineage>
        <taxon>Bacteria</taxon>
        <taxon>Bacillati</taxon>
        <taxon>Actinomycetota</taxon>
        <taxon>Actinomycetes</taxon>
        <taxon>Micrococcales</taxon>
        <taxon>Promicromonosporaceae</taxon>
        <taxon>Cellulosimicrobium</taxon>
    </lineage>
</organism>
<dbReference type="RefSeq" id="WP_353708680.1">
    <property type="nucleotide sequence ID" value="NZ_CP159290.1"/>
</dbReference>
<dbReference type="EMBL" id="CP159290">
    <property type="protein sequence ID" value="XCH30884.1"/>
    <property type="molecule type" value="Genomic_DNA"/>
</dbReference>